<dbReference type="EnsemblPlants" id="TuG1812G0700003347.01.T01">
    <property type="protein sequence ID" value="TuG1812G0700003347.01.T01.cds249999"/>
    <property type="gene ID" value="TuG1812G0700003347.01"/>
</dbReference>
<evidence type="ECO:0000313" key="3">
    <source>
        <dbReference type="Proteomes" id="UP000015106"/>
    </source>
</evidence>
<feature type="compositionally biased region" description="Low complexity" evidence="1">
    <location>
        <begin position="1"/>
        <end position="12"/>
    </location>
</feature>
<accession>A0A8R7R043</accession>
<evidence type="ECO:0000313" key="2">
    <source>
        <dbReference type="EnsemblPlants" id="TuG1812G0700003347.01.T01.cds249999"/>
    </source>
</evidence>
<feature type="compositionally biased region" description="Pro residues" evidence="1">
    <location>
        <begin position="27"/>
        <end position="36"/>
    </location>
</feature>
<organism evidence="2 3">
    <name type="scientific">Triticum urartu</name>
    <name type="common">Red wild einkorn</name>
    <name type="synonym">Crithodium urartu</name>
    <dbReference type="NCBI Taxonomy" id="4572"/>
    <lineage>
        <taxon>Eukaryota</taxon>
        <taxon>Viridiplantae</taxon>
        <taxon>Streptophyta</taxon>
        <taxon>Embryophyta</taxon>
        <taxon>Tracheophyta</taxon>
        <taxon>Spermatophyta</taxon>
        <taxon>Magnoliopsida</taxon>
        <taxon>Liliopsida</taxon>
        <taxon>Poales</taxon>
        <taxon>Poaceae</taxon>
        <taxon>BOP clade</taxon>
        <taxon>Pooideae</taxon>
        <taxon>Triticodae</taxon>
        <taxon>Triticeae</taxon>
        <taxon>Triticinae</taxon>
        <taxon>Triticum</taxon>
    </lineage>
</organism>
<reference evidence="2" key="3">
    <citation type="submission" date="2022-06" db="UniProtKB">
        <authorList>
            <consortium name="EnsemblPlants"/>
        </authorList>
    </citation>
    <scope>IDENTIFICATION</scope>
</reference>
<dbReference type="AlphaFoldDB" id="A0A8R7R043"/>
<sequence>MPSRAPPRALRQPIRRRRGEEDGGASPAPPCLPPTMPRDGASMPSLRASSTTSAAGFDKKGRKISACEARAGCGDKGEGRPHLGHPAMEGPS</sequence>
<dbReference type="Gramene" id="TuG1812G0700003347.01.T01">
    <property type="protein sequence ID" value="TuG1812G0700003347.01.T01.cds249999"/>
    <property type="gene ID" value="TuG1812G0700003347.01"/>
</dbReference>
<dbReference type="Proteomes" id="UP000015106">
    <property type="component" value="Chromosome 7"/>
</dbReference>
<evidence type="ECO:0000256" key="1">
    <source>
        <dbReference type="SAM" id="MobiDB-lite"/>
    </source>
</evidence>
<reference evidence="2" key="2">
    <citation type="submission" date="2018-03" db="EMBL/GenBank/DDBJ databases">
        <title>The Triticum urartu genome reveals the dynamic nature of wheat genome evolution.</title>
        <authorList>
            <person name="Ling H."/>
            <person name="Ma B."/>
            <person name="Shi X."/>
            <person name="Liu H."/>
            <person name="Dong L."/>
            <person name="Sun H."/>
            <person name="Cao Y."/>
            <person name="Gao Q."/>
            <person name="Zheng S."/>
            <person name="Li Y."/>
            <person name="Yu Y."/>
            <person name="Du H."/>
            <person name="Qi M."/>
            <person name="Li Y."/>
            <person name="Yu H."/>
            <person name="Cui Y."/>
            <person name="Wang N."/>
            <person name="Chen C."/>
            <person name="Wu H."/>
            <person name="Zhao Y."/>
            <person name="Zhang J."/>
            <person name="Li Y."/>
            <person name="Zhou W."/>
            <person name="Zhang B."/>
            <person name="Hu W."/>
            <person name="Eijk M."/>
            <person name="Tang J."/>
            <person name="Witsenboer H."/>
            <person name="Zhao S."/>
            <person name="Li Z."/>
            <person name="Zhang A."/>
            <person name="Wang D."/>
            <person name="Liang C."/>
        </authorList>
    </citation>
    <scope>NUCLEOTIDE SEQUENCE [LARGE SCALE GENOMIC DNA]</scope>
    <source>
        <strain evidence="2">cv. G1812</strain>
    </source>
</reference>
<feature type="region of interest" description="Disordered" evidence="1">
    <location>
        <begin position="1"/>
        <end position="92"/>
    </location>
</feature>
<keyword evidence="3" id="KW-1185">Reference proteome</keyword>
<protein>
    <submittedName>
        <fullName evidence="2">Uncharacterized protein</fullName>
    </submittedName>
</protein>
<proteinExistence type="predicted"/>
<name>A0A8R7R043_TRIUA</name>
<reference evidence="3" key="1">
    <citation type="journal article" date="2013" name="Nature">
        <title>Draft genome of the wheat A-genome progenitor Triticum urartu.</title>
        <authorList>
            <person name="Ling H.Q."/>
            <person name="Zhao S."/>
            <person name="Liu D."/>
            <person name="Wang J."/>
            <person name="Sun H."/>
            <person name="Zhang C."/>
            <person name="Fan H."/>
            <person name="Li D."/>
            <person name="Dong L."/>
            <person name="Tao Y."/>
            <person name="Gao C."/>
            <person name="Wu H."/>
            <person name="Li Y."/>
            <person name="Cui Y."/>
            <person name="Guo X."/>
            <person name="Zheng S."/>
            <person name="Wang B."/>
            <person name="Yu K."/>
            <person name="Liang Q."/>
            <person name="Yang W."/>
            <person name="Lou X."/>
            <person name="Chen J."/>
            <person name="Feng M."/>
            <person name="Jian J."/>
            <person name="Zhang X."/>
            <person name="Luo G."/>
            <person name="Jiang Y."/>
            <person name="Liu J."/>
            <person name="Wang Z."/>
            <person name="Sha Y."/>
            <person name="Zhang B."/>
            <person name="Wu H."/>
            <person name="Tang D."/>
            <person name="Shen Q."/>
            <person name="Xue P."/>
            <person name="Zou S."/>
            <person name="Wang X."/>
            <person name="Liu X."/>
            <person name="Wang F."/>
            <person name="Yang Y."/>
            <person name="An X."/>
            <person name="Dong Z."/>
            <person name="Zhang K."/>
            <person name="Zhang X."/>
            <person name="Luo M.C."/>
            <person name="Dvorak J."/>
            <person name="Tong Y."/>
            <person name="Wang J."/>
            <person name="Yang H."/>
            <person name="Li Z."/>
            <person name="Wang D."/>
            <person name="Zhang A."/>
            <person name="Wang J."/>
        </authorList>
    </citation>
    <scope>NUCLEOTIDE SEQUENCE</scope>
    <source>
        <strain evidence="3">cv. G1812</strain>
    </source>
</reference>